<dbReference type="Proteomes" id="UP001213664">
    <property type="component" value="Chromosome"/>
</dbReference>
<organism evidence="3 4">
    <name type="scientific">Candidatus Brevundimonas colombiensis</name>
    <dbReference type="NCBI Taxonomy" id="3121376"/>
    <lineage>
        <taxon>Bacteria</taxon>
        <taxon>Pseudomonadati</taxon>
        <taxon>Pseudomonadota</taxon>
        <taxon>Alphaproteobacteria</taxon>
        <taxon>Caulobacterales</taxon>
        <taxon>Caulobacteraceae</taxon>
        <taxon>Brevundimonas</taxon>
    </lineage>
</organism>
<gene>
    <name evidence="3" type="ORF">P0Y50_15660</name>
</gene>
<keyword evidence="2" id="KW-1133">Transmembrane helix</keyword>
<keyword evidence="2" id="KW-0812">Transmembrane</keyword>
<feature type="region of interest" description="Disordered" evidence="1">
    <location>
        <begin position="174"/>
        <end position="211"/>
    </location>
</feature>
<protein>
    <submittedName>
        <fullName evidence="3">Uncharacterized protein</fullName>
    </submittedName>
</protein>
<proteinExistence type="predicted"/>
<evidence type="ECO:0000313" key="4">
    <source>
        <dbReference type="Proteomes" id="UP001213664"/>
    </source>
</evidence>
<keyword evidence="2" id="KW-0472">Membrane</keyword>
<dbReference type="AlphaFoldDB" id="A0AAJ6BJK5"/>
<feature type="transmembrane region" description="Helical" evidence="2">
    <location>
        <begin position="20"/>
        <end position="40"/>
    </location>
</feature>
<feature type="compositionally biased region" description="Polar residues" evidence="1">
    <location>
        <begin position="199"/>
        <end position="211"/>
    </location>
</feature>
<name>A0AAJ6BJK5_9CAUL</name>
<sequence>MEKIQSTAFWKIGADITSLFNWDAVGAVLVFLTLIQAISLSNTGNRRFEAQQAVVIGYVRLQLLKLATVQRLTAGFLKSGLNVQELPSSQLIADLSVALKGIDPTTLPTPATIDAVEQSISAVETLRSLYDPNEEERGLMEALFPFTAAYTEYSIKILDREIEDRDASLISRSLKQIKRGKPPQRPDSFLGSAMEAAKNSESSQSNRQGSA</sequence>
<evidence type="ECO:0000256" key="1">
    <source>
        <dbReference type="SAM" id="MobiDB-lite"/>
    </source>
</evidence>
<accession>A0AAJ6BJK5</accession>
<reference evidence="3" key="1">
    <citation type="submission" date="2023-03" db="EMBL/GenBank/DDBJ databases">
        <title>Andean soil-derived lignocellulolytic bacterial consortium as a source of novel taxa and putative plastic-active enzymes.</title>
        <authorList>
            <person name="Diaz-Garcia L."/>
            <person name="Chuvochina M."/>
            <person name="Feuerriegel G."/>
            <person name="Bunk B."/>
            <person name="Sproer C."/>
            <person name="Streit W.R."/>
            <person name="Rodriguez L.M."/>
            <person name="Overmann J."/>
            <person name="Jimenez D.J."/>
        </authorList>
    </citation>
    <scope>NUCLEOTIDE SEQUENCE</scope>
    <source>
        <strain evidence="3">MAG 833</strain>
    </source>
</reference>
<evidence type="ECO:0000313" key="3">
    <source>
        <dbReference type="EMBL" id="WEK39950.1"/>
    </source>
</evidence>
<evidence type="ECO:0000256" key="2">
    <source>
        <dbReference type="SAM" id="Phobius"/>
    </source>
</evidence>
<dbReference type="EMBL" id="CP119326">
    <property type="protein sequence ID" value="WEK39950.1"/>
    <property type="molecule type" value="Genomic_DNA"/>
</dbReference>